<feature type="transmembrane region" description="Helical" evidence="5">
    <location>
        <begin position="53"/>
        <end position="74"/>
    </location>
</feature>
<dbReference type="PANTHER" id="PTHR24064">
    <property type="entry name" value="SOLUTE CARRIER FAMILY 22 MEMBER"/>
    <property type="match status" value="1"/>
</dbReference>
<dbReference type="SUPFAM" id="SSF103473">
    <property type="entry name" value="MFS general substrate transporter"/>
    <property type="match status" value="1"/>
</dbReference>
<dbReference type="GO" id="GO:0022857">
    <property type="term" value="F:transmembrane transporter activity"/>
    <property type="evidence" value="ECO:0007669"/>
    <property type="project" value="InterPro"/>
</dbReference>
<reference evidence="7" key="1">
    <citation type="submission" date="2022-07" db="EMBL/GenBank/DDBJ databases">
        <title>Genome analysis of Parmales, a sister group of diatoms, reveals the evolutionary specialization of diatoms from phago-mixotrophs to photoautotrophs.</title>
        <authorList>
            <person name="Ban H."/>
            <person name="Sato S."/>
            <person name="Yoshikawa S."/>
            <person name="Kazumasa Y."/>
            <person name="Nakamura Y."/>
            <person name="Ichinomiya M."/>
            <person name="Saitoh K."/>
            <person name="Sato N."/>
            <person name="Blanc-Mathieu R."/>
            <person name="Endo H."/>
            <person name="Kuwata A."/>
            <person name="Ogata H."/>
        </authorList>
    </citation>
    <scope>NUCLEOTIDE SEQUENCE</scope>
</reference>
<dbReference type="OrthoDB" id="4139357at2759"/>
<dbReference type="PROSITE" id="PS50850">
    <property type="entry name" value="MFS"/>
    <property type="match status" value="1"/>
</dbReference>
<dbReference type="InterPro" id="IPR036259">
    <property type="entry name" value="MFS_trans_sf"/>
</dbReference>
<dbReference type="InterPro" id="IPR005829">
    <property type="entry name" value="Sugar_transporter_CS"/>
</dbReference>
<comment type="subcellular location">
    <subcellularLocation>
        <location evidence="1">Membrane</location>
        <topology evidence="1">Multi-pass membrane protein</topology>
    </subcellularLocation>
</comment>
<evidence type="ECO:0000256" key="1">
    <source>
        <dbReference type="ARBA" id="ARBA00004141"/>
    </source>
</evidence>
<keyword evidence="3 5" id="KW-1133">Transmembrane helix</keyword>
<dbReference type="Gene3D" id="1.20.1250.20">
    <property type="entry name" value="MFS general substrate transporter like domains"/>
    <property type="match status" value="1"/>
</dbReference>
<evidence type="ECO:0000313" key="7">
    <source>
        <dbReference type="EMBL" id="GMH47047.1"/>
    </source>
</evidence>
<dbReference type="Proteomes" id="UP001165082">
    <property type="component" value="Unassembled WGS sequence"/>
</dbReference>
<accession>A0A9W6Z931</accession>
<protein>
    <recommendedName>
        <fullName evidence="6">Major facilitator superfamily (MFS) profile domain-containing protein</fullName>
    </recommendedName>
</protein>
<sequence length="424" mass="46213">MISMLQATIFIGELLGAMTLGPLSDIYGRRPVTNAANSMIFVAGLGTAFATNFWSLVALRVIVGVGIGGLSVSFDLLSEMTHPSARGKQMLGQQYYWTAGGLLCSFFYVIVNGWWRGLVFLSCLPPMTAGVLFAMYGTESLEWLESQGRTEDRLREEAWIANFEGVEWEEEEEKVKEVVVRERGRSEGEGDRINLIHPGAAAQVGHNTHNPAKILWGRKFRGQLLCMMMTWFGFGFLYYGLVFLTTRLFSDGGGGEADTKGGIDISSIAINSLSELVGTSLVYFTIDKTGRRTAQLVAYSLTSVFLLLLPYVGSGAALTILTCLTRIAIMAASSVTWLHTPEILATEVRGTGHSTCNAMARIGAGVCPFMVNSASIEAVGCGMAAVGGMVVFAVYKLPEKLEENDKMIKRKRQEEEIELESLSI</sequence>
<keyword evidence="4 5" id="KW-0472">Membrane</keyword>
<dbReference type="InterPro" id="IPR005828">
    <property type="entry name" value="MFS_sugar_transport-like"/>
</dbReference>
<evidence type="ECO:0000256" key="2">
    <source>
        <dbReference type="ARBA" id="ARBA00022692"/>
    </source>
</evidence>
<feature type="domain" description="Major facilitator superfamily (MFS) profile" evidence="6">
    <location>
        <begin position="1"/>
        <end position="399"/>
    </location>
</feature>
<proteinExistence type="predicted"/>
<evidence type="ECO:0000256" key="3">
    <source>
        <dbReference type="ARBA" id="ARBA00022989"/>
    </source>
</evidence>
<feature type="transmembrane region" description="Helical" evidence="5">
    <location>
        <begin position="296"/>
        <end position="329"/>
    </location>
</feature>
<keyword evidence="2 5" id="KW-0812">Transmembrane</keyword>
<comment type="caution">
    <text evidence="7">The sequence shown here is derived from an EMBL/GenBank/DDBJ whole genome shotgun (WGS) entry which is preliminary data.</text>
</comment>
<dbReference type="GO" id="GO:0016020">
    <property type="term" value="C:membrane"/>
    <property type="evidence" value="ECO:0007669"/>
    <property type="project" value="UniProtKB-SubCell"/>
</dbReference>
<evidence type="ECO:0000256" key="5">
    <source>
        <dbReference type="SAM" id="Phobius"/>
    </source>
</evidence>
<evidence type="ECO:0000259" key="6">
    <source>
        <dbReference type="PROSITE" id="PS50850"/>
    </source>
</evidence>
<feature type="transmembrane region" description="Helical" evidence="5">
    <location>
        <begin position="95"/>
        <end position="111"/>
    </location>
</feature>
<name>A0A9W6Z931_9STRA</name>
<feature type="transmembrane region" description="Helical" evidence="5">
    <location>
        <begin position="265"/>
        <end position="284"/>
    </location>
</feature>
<dbReference type="Pfam" id="PF00083">
    <property type="entry name" value="Sugar_tr"/>
    <property type="match status" value="1"/>
</dbReference>
<gene>
    <name evidence="7" type="ORF">TrRE_jg1946</name>
</gene>
<evidence type="ECO:0000256" key="4">
    <source>
        <dbReference type="ARBA" id="ARBA00023136"/>
    </source>
</evidence>
<dbReference type="AlphaFoldDB" id="A0A9W6Z931"/>
<keyword evidence="8" id="KW-1185">Reference proteome</keyword>
<dbReference type="PROSITE" id="PS00216">
    <property type="entry name" value="SUGAR_TRANSPORT_1"/>
    <property type="match status" value="1"/>
</dbReference>
<feature type="transmembrane region" description="Helical" evidence="5">
    <location>
        <begin position="224"/>
        <end position="245"/>
    </location>
</feature>
<dbReference type="InterPro" id="IPR020846">
    <property type="entry name" value="MFS_dom"/>
</dbReference>
<dbReference type="EMBL" id="BRXZ01004343">
    <property type="protein sequence ID" value="GMH47047.1"/>
    <property type="molecule type" value="Genomic_DNA"/>
</dbReference>
<evidence type="ECO:0000313" key="8">
    <source>
        <dbReference type="Proteomes" id="UP001165082"/>
    </source>
</evidence>
<organism evidence="7 8">
    <name type="scientific">Triparma retinervis</name>
    <dbReference type="NCBI Taxonomy" id="2557542"/>
    <lineage>
        <taxon>Eukaryota</taxon>
        <taxon>Sar</taxon>
        <taxon>Stramenopiles</taxon>
        <taxon>Ochrophyta</taxon>
        <taxon>Bolidophyceae</taxon>
        <taxon>Parmales</taxon>
        <taxon>Triparmaceae</taxon>
        <taxon>Triparma</taxon>
    </lineage>
</organism>